<organism evidence="4 5">
    <name type="scientific">Mycobacterium stomatepiae</name>
    <dbReference type="NCBI Taxonomy" id="470076"/>
    <lineage>
        <taxon>Bacteria</taxon>
        <taxon>Bacillati</taxon>
        <taxon>Actinomycetota</taxon>
        <taxon>Actinomycetes</taxon>
        <taxon>Mycobacteriales</taxon>
        <taxon>Mycobacteriaceae</taxon>
        <taxon>Mycobacterium</taxon>
        <taxon>Mycobacterium simiae complex</taxon>
    </lineage>
</organism>
<dbReference type="Proteomes" id="UP000467130">
    <property type="component" value="Chromosome"/>
</dbReference>
<accession>A0A7I7QI06</accession>
<comment type="similarity">
    <text evidence="2">Belongs to the MTB12 family.</text>
</comment>
<evidence type="ECO:0000313" key="4">
    <source>
        <dbReference type="EMBL" id="BBY25556.1"/>
    </source>
</evidence>
<proteinExistence type="inferred from homology"/>
<dbReference type="InterPro" id="IPR058644">
    <property type="entry name" value="Mtb12-like_C"/>
</dbReference>
<reference evidence="4 5" key="1">
    <citation type="journal article" date="2019" name="Emerg. Microbes Infect.">
        <title>Comprehensive subspecies identification of 175 nontuberculous mycobacteria species based on 7547 genomic profiles.</title>
        <authorList>
            <person name="Matsumoto Y."/>
            <person name="Kinjo T."/>
            <person name="Motooka D."/>
            <person name="Nabeya D."/>
            <person name="Jung N."/>
            <person name="Uechi K."/>
            <person name="Horii T."/>
            <person name="Iida T."/>
            <person name="Fujita J."/>
            <person name="Nakamura S."/>
        </authorList>
    </citation>
    <scope>NUCLEOTIDE SEQUENCE [LARGE SCALE GENOMIC DNA]</scope>
    <source>
        <strain evidence="4 5">JCM 17783</strain>
    </source>
</reference>
<evidence type="ECO:0000256" key="2">
    <source>
        <dbReference type="ARBA" id="ARBA00093774"/>
    </source>
</evidence>
<dbReference type="KEGG" id="msto:MSTO_57610"/>
<name>A0A7I7QI06_9MYCO</name>
<evidence type="ECO:0000313" key="5">
    <source>
        <dbReference type="Proteomes" id="UP000467130"/>
    </source>
</evidence>
<protein>
    <submittedName>
        <fullName evidence="4">Low molecular weight antigen MTB12</fullName>
    </submittedName>
</protein>
<dbReference type="EMBL" id="AP022587">
    <property type="protein sequence ID" value="BBY25556.1"/>
    <property type="molecule type" value="Genomic_DNA"/>
</dbReference>
<keyword evidence="5" id="KW-1185">Reference proteome</keyword>
<sequence>MHNHTIYTSVGDIPVTTLHTEGGIMKSVKAIVTGVAALGALGAAAVGVTSVAAVPAAQVQLAAVGAPLPQDPPPVPVPDPAAGVPTADQLTGLLNSLADPSVSFANKGNLVEGGISGTVAHVADHKLQKAAKNGDLPLTFNITNIQPGAAGTVTADVAVSGPKLPNPVMQNVTFVNQGSWMLSRASAMELIQAAGQ</sequence>
<feature type="domain" description="Low molecular weight antigen MTB12-like C-terminal" evidence="3">
    <location>
        <begin position="84"/>
        <end position="196"/>
    </location>
</feature>
<dbReference type="Pfam" id="PF26580">
    <property type="entry name" value="Mtb12_C"/>
    <property type="match status" value="1"/>
</dbReference>
<keyword evidence="1" id="KW-0732">Signal</keyword>
<dbReference type="AlphaFoldDB" id="A0A7I7QI06"/>
<evidence type="ECO:0000259" key="3">
    <source>
        <dbReference type="Pfam" id="PF26580"/>
    </source>
</evidence>
<evidence type="ECO:0000256" key="1">
    <source>
        <dbReference type="ARBA" id="ARBA00022729"/>
    </source>
</evidence>
<gene>
    <name evidence="4" type="primary">mtb12</name>
    <name evidence="4" type="ORF">MSTO_57610</name>
</gene>